<gene>
    <name evidence="1" type="ORF">ETE60_01155</name>
</gene>
<proteinExistence type="predicted"/>
<dbReference type="EMBL" id="SDCR01000001">
    <property type="protein sequence ID" value="TCX77542.1"/>
    <property type="molecule type" value="Genomic_DNA"/>
</dbReference>
<accession>A0A483LRD2</accession>
<dbReference type="RefSeq" id="WP_132349316.1">
    <property type="nucleotide sequence ID" value="NZ_JAEGID010000002.1"/>
</dbReference>
<protein>
    <submittedName>
        <fullName evidence="1">Uncharacterized protein</fullName>
    </submittedName>
</protein>
<organism evidence="1">
    <name type="scientific">Klebsiella pneumoniae</name>
    <dbReference type="NCBI Taxonomy" id="573"/>
    <lineage>
        <taxon>Bacteria</taxon>
        <taxon>Pseudomonadati</taxon>
        <taxon>Pseudomonadota</taxon>
        <taxon>Gammaproteobacteria</taxon>
        <taxon>Enterobacterales</taxon>
        <taxon>Enterobacteriaceae</taxon>
        <taxon>Klebsiella/Raoultella group</taxon>
        <taxon>Klebsiella</taxon>
        <taxon>Klebsiella pneumoniae complex</taxon>
    </lineage>
</organism>
<sequence length="250" mass="26120">MSITSIYIDAELQVIQGMKNISDFLSLNWFRGLPDIGATPFAGYYFGTPATDISLNSYDNSKPLTFVGTVTNEGGVINVGRDNYAVTDYKSPTDMTIATVIKKGGTRGANTYFISDLSGTGTSLIGFGLAISTSGNIVLAVQNAGQTGPTYANANFYAEAVVGELVGVVATVKNGSLYVATYDPTTKTMTSGTASPPGTYSPGANNIRIGCKVDNNTSGLTTEVKSALLMAGELTTSEQVSVMQFLLAMT</sequence>
<reference evidence="1" key="1">
    <citation type="submission" date="2019-01" db="EMBL/GenBank/DDBJ databases">
        <authorList>
            <person name="Lista F."/>
            <person name="Anselmo A."/>
        </authorList>
    </citation>
    <scope>NUCLEOTIDE SEQUENCE</scope>
    <source>
        <strain evidence="1">5S</strain>
    </source>
</reference>
<comment type="caution">
    <text evidence="1">The sequence shown here is derived from an EMBL/GenBank/DDBJ whole genome shotgun (WGS) entry which is preliminary data.</text>
</comment>
<evidence type="ECO:0000313" key="1">
    <source>
        <dbReference type="EMBL" id="TCX77542.1"/>
    </source>
</evidence>
<dbReference type="AlphaFoldDB" id="A0A483LRD2"/>
<name>A0A483LRD2_KLEPN</name>